<keyword evidence="4" id="KW-1185">Reference proteome</keyword>
<protein>
    <submittedName>
        <fullName evidence="3">Uncharacterized protein</fullName>
    </submittedName>
</protein>
<proteinExistence type="predicted"/>
<sequence>MSNEHPNRPESDRLPSTNHPIGGQPRRRLPAIIAVVGLVVAVALIVAVLTWTRYNT</sequence>
<keyword evidence="2" id="KW-0812">Transmembrane</keyword>
<organism evidence="3 4">
    <name type="scientific">Nocardioides deserti</name>
    <dbReference type="NCBI Taxonomy" id="1588644"/>
    <lineage>
        <taxon>Bacteria</taxon>
        <taxon>Bacillati</taxon>
        <taxon>Actinomycetota</taxon>
        <taxon>Actinomycetes</taxon>
        <taxon>Propionibacteriales</taxon>
        <taxon>Nocardioidaceae</taxon>
        <taxon>Nocardioides</taxon>
    </lineage>
</organism>
<evidence type="ECO:0000313" key="4">
    <source>
        <dbReference type="Proteomes" id="UP000604001"/>
    </source>
</evidence>
<evidence type="ECO:0000256" key="2">
    <source>
        <dbReference type="SAM" id="Phobius"/>
    </source>
</evidence>
<accession>A0ABR6U867</accession>
<feature type="compositionally biased region" description="Basic and acidic residues" evidence="1">
    <location>
        <begin position="1"/>
        <end position="13"/>
    </location>
</feature>
<dbReference type="RefSeq" id="WP_186345838.1">
    <property type="nucleotide sequence ID" value="NZ_BMMR01000001.1"/>
</dbReference>
<name>A0ABR6U867_9ACTN</name>
<feature type="region of interest" description="Disordered" evidence="1">
    <location>
        <begin position="1"/>
        <end position="24"/>
    </location>
</feature>
<keyword evidence="2" id="KW-0472">Membrane</keyword>
<reference evidence="3 4" key="1">
    <citation type="submission" date="2020-08" db="EMBL/GenBank/DDBJ databases">
        <title>novel species in genus Nocardioides.</title>
        <authorList>
            <person name="Zhang G."/>
        </authorList>
    </citation>
    <scope>NUCLEOTIDE SEQUENCE [LARGE SCALE GENOMIC DNA]</scope>
    <source>
        <strain evidence="3 4">SC8A-24</strain>
    </source>
</reference>
<keyword evidence="2" id="KW-1133">Transmembrane helix</keyword>
<comment type="caution">
    <text evidence="3">The sequence shown here is derived from an EMBL/GenBank/DDBJ whole genome shotgun (WGS) entry which is preliminary data.</text>
</comment>
<feature type="transmembrane region" description="Helical" evidence="2">
    <location>
        <begin position="29"/>
        <end position="51"/>
    </location>
</feature>
<gene>
    <name evidence="3" type="ORF">H7344_09945</name>
</gene>
<dbReference type="EMBL" id="JACMYC010000004">
    <property type="protein sequence ID" value="MBC2960615.1"/>
    <property type="molecule type" value="Genomic_DNA"/>
</dbReference>
<evidence type="ECO:0000256" key="1">
    <source>
        <dbReference type="SAM" id="MobiDB-lite"/>
    </source>
</evidence>
<evidence type="ECO:0000313" key="3">
    <source>
        <dbReference type="EMBL" id="MBC2960615.1"/>
    </source>
</evidence>
<dbReference type="Proteomes" id="UP000604001">
    <property type="component" value="Unassembled WGS sequence"/>
</dbReference>